<sequence length="92" mass="10675">MQIKLTIKHLDGNGIIHSPLREPVVPALQENHVLHVITLMQNGAPLHFAREIKAFLFDTFTEDRVINLDRNFKWPSRSPDLTPADFWLLCYL</sequence>
<keyword evidence="2" id="KW-1185">Reference proteome</keyword>
<dbReference type="InterPro" id="IPR036397">
    <property type="entry name" value="RNaseH_sf"/>
</dbReference>
<comment type="caution">
    <text evidence="1">The sequence shown here is derived from an EMBL/GenBank/DDBJ whole genome shotgun (WGS) entry which is preliminary data.</text>
</comment>
<name>A0AAV4WLM8_9ARAC</name>
<dbReference type="Proteomes" id="UP001054837">
    <property type="component" value="Unassembled WGS sequence"/>
</dbReference>
<dbReference type="GO" id="GO:0003676">
    <property type="term" value="F:nucleic acid binding"/>
    <property type="evidence" value="ECO:0007669"/>
    <property type="project" value="InterPro"/>
</dbReference>
<dbReference type="PANTHER" id="PTHR47326:SF1">
    <property type="entry name" value="HTH PSQ-TYPE DOMAIN-CONTAINING PROTEIN"/>
    <property type="match status" value="1"/>
</dbReference>
<accession>A0AAV4WLM8</accession>
<dbReference type="Gene3D" id="3.30.420.10">
    <property type="entry name" value="Ribonuclease H-like superfamily/Ribonuclease H"/>
    <property type="match status" value="1"/>
</dbReference>
<dbReference type="PANTHER" id="PTHR47326">
    <property type="entry name" value="TRANSPOSABLE ELEMENT TC3 TRANSPOSASE-LIKE PROTEIN"/>
    <property type="match status" value="1"/>
</dbReference>
<organism evidence="1 2">
    <name type="scientific">Caerostris darwini</name>
    <dbReference type="NCBI Taxonomy" id="1538125"/>
    <lineage>
        <taxon>Eukaryota</taxon>
        <taxon>Metazoa</taxon>
        <taxon>Ecdysozoa</taxon>
        <taxon>Arthropoda</taxon>
        <taxon>Chelicerata</taxon>
        <taxon>Arachnida</taxon>
        <taxon>Araneae</taxon>
        <taxon>Araneomorphae</taxon>
        <taxon>Entelegynae</taxon>
        <taxon>Araneoidea</taxon>
        <taxon>Araneidae</taxon>
        <taxon>Caerostris</taxon>
    </lineage>
</organism>
<gene>
    <name evidence="1" type="primary">AVEN_120612_1</name>
    <name evidence="1" type="ORF">CDAR_485811</name>
</gene>
<dbReference type="EMBL" id="BPLQ01014730">
    <property type="protein sequence ID" value="GIY82654.1"/>
    <property type="molecule type" value="Genomic_DNA"/>
</dbReference>
<evidence type="ECO:0000313" key="2">
    <source>
        <dbReference type="Proteomes" id="UP001054837"/>
    </source>
</evidence>
<protein>
    <submittedName>
        <fullName evidence="1">Uncharacterized protein</fullName>
    </submittedName>
</protein>
<reference evidence="1 2" key="1">
    <citation type="submission" date="2021-06" db="EMBL/GenBank/DDBJ databases">
        <title>Caerostris darwini draft genome.</title>
        <authorList>
            <person name="Kono N."/>
            <person name="Arakawa K."/>
        </authorList>
    </citation>
    <scope>NUCLEOTIDE SEQUENCE [LARGE SCALE GENOMIC DNA]</scope>
</reference>
<proteinExistence type="predicted"/>
<dbReference type="AlphaFoldDB" id="A0AAV4WLM8"/>
<evidence type="ECO:0000313" key="1">
    <source>
        <dbReference type="EMBL" id="GIY82654.1"/>
    </source>
</evidence>